<dbReference type="InterPro" id="IPR013321">
    <property type="entry name" value="Arc_rbn_hlx_hlx"/>
</dbReference>
<accession>A0A327WJ95</accession>
<comment type="caution">
    <text evidence="1">The sequence shown here is derived from an EMBL/GenBank/DDBJ whole genome shotgun (WGS) entry which is preliminary data.</text>
</comment>
<dbReference type="SUPFAM" id="SSF47598">
    <property type="entry name" value="Ribbon-helix-helix"/>
    <property type="match status" value="1"/>
</dbReference>
<evidence type="ECO:0000313" key="1">
    <source>
        <dbReference type="EMBL" id="RAJ89919.1"/>
    </source>
</evidence>
<reference evidence="1 2" key="1">
    <citation type="submission" date="2018-06" db="EMBL/GenBank/DDBJ databases">
        <title>Genomic Encyclopedia of Archaeal and Bacterial Type Strains, Phase II (KMG-II): from individual species to whole genera.</title>
        <authorList>
            <person name="Goeker M."/>
        </authorList>
    </citation>
    <scope>NUCLEOTIDE SEQUENCE [LARGE SCALE GENOMIC DNA]</scope>
    <source>
        <strain evidence="1 2">DSM 21851</strain>
    </source>
</reference>
<dbReference type="Gene3D" id="1.10.1220.10">
    <property type="entry name" value="Met repressor-like"/>
    <property type="match status" value="1"/>
</dbReference>
<dbReference type="OrthoDB" id="963893at2"/>
<dbReference type="RefSeq" id="WP_111631595.1">
    <property type="nucleotide sequence ID" value="NZ_QLMC01000018.1"/>
</dbReference>
<evidence type="ECO:0008006" key="3">
    <source>
        <dbReference type="Google" id="ProtNLM"/>
    </source>
</evidence>
<evidence type="ECO:0000313" key="2">
    <source>
        <dbReference type="Proteomes" id="UP000248790"/>
    </source>
</evidence>
<dbReference type="EMBL" id="QLMC01000018">
    <property type="protein sequence ID" value="RAJ89919.1"/>
    <property type="molecule type" value="Genomic_DNA"/>
</dbReference>
<name>A0A327WJ95_LARAB</name>
<protein>
    <recommendedName>
        <fullName evidence="3">ParG protein</fullName>
    </recommendedName>
</protein>
<dbReference type="AlphaFoldDB" id="A0A327WJ95"/>
<gene>
    <name evidence="1" type="ORF">LX87_05608</name>
</gene>
<dbReference type="InterPro" id="IPR010985">
    <property type="entry name" value="Ribbon_hlx_hlx"/>
</dbReference>
<keyword evidence="2" id="KW-1185">Reference proteome</keyword>
<proteinExistence type="predicted"/>
<dbReference type="GO" id="GO:0006355">
    <property type="term" value="P:regulation of DNA-templated transcription"/>
    <property type="evidence" value="ECO:0007669"/>
    <property type="project" value="InterPro"/>
</dbReference>
<organism evidence="1 2">
    <name type="scientific">Larkinella arboricola</name>
    <dbReference type="NCBI Taxonomy" id="643671"/>
    <lineage>
        <taxon>Bacteria</taxon>
        <taxon>Pseudomonadati</taxon>
        <taxon>Bacteroidota</taxon>
        <taxon>Cytophagia</taxon>
        <taxon>Cytophagales</taxon>
        <taxon>Spirosomataceae</taxon>
        <taxon>Larkinella</taxon>
    </lineage>
</organism>
<dbReference type="Proteomes" id="UP000248790">
    <property type="component" value="Unassembled WGS sequence"/>
</dbReference>
<sequence>MAKKETGLKATLSALGPKVPVKQTTVDVEKTEAATRVIHSEKKEKTYRQTVDLPEEVFKQWKIKLVMEGKTMQETLLSLVENYIKR</sequence>